<evidence type="ECO:0000256" key="4">
    <source>
        <dbReference type="ARBA" id="ARBA00022692"/>
    </source>
</evidence>
<keyword evidence="4 8" id="KW-0812">Transmembrane</keyword>
<feature type="domain" description="Ammonium transporter AmtB-like" evidence="9">
    <location>
        <begin position="33"/>
        <end position="467"/>
    </location>
</feature>
<feature type="transmembrane region" description="Helical" evidence="8">
    <location>
        <begin position="367"/>
        <end position="385"/>
    </location>
</feature>
<name>A0A7S4EW44_CHRCT</name>
<comment type="similarity">
    <text evidence="2 8">Belongs to the ammonia transporter channel (TC 1.A.11.2) family.</text>
</comment>
<feature type="transmembrane region" description="Helical" evidence="8">
    <location>
        <begin position="157"/>
        <end position="178"/>
    </location>
</feature>
<keyword evidence="6 8" id="KW-0472">Membrane</keyword>
<feature type="transmembrane region" description="Helical" evidence="8">
    <location>
        <begin position="281"/>
        <end position="300"/>
    </location>
</feature>
<evidence type="ECO:0000256" key="8">
    <source>
        <dbReference type="RuleBase" id="RU362002"/>
    </source>
</evidence>
<dbReference type="GO" id="GO:0097272">
    <property type="term" value="P:ammonium homeostasis"/>
    <property type="evidence" value="ECO:0007669"/>
    <property type="project" value="TreeGrafter"/>
</dbReference>
<feature type="transmembrane region" description="Helical" evidence="8">
    <location>
        <begin position="244"/>
        <end position="261"/>
    </location>
</feature>
<dbReference type="InterPro" id="IPR029020">
    <property type="entry name" value="Ammonium/urea_transptr"/>
</dbReference>
<evidence type="ECO:0000256" key="2">
    <source>
        <dbReference type="ARBA" id="ARBA00005887"/>
    </source>
</evidence>
<dbReference type="FunFam" id="1.10.3430.10:FF:000008">
    <property type="entry name" value="Ammonium transporter"/>
    <property type="match status" value="1"/>
</dbReference>
<dbReference type="Pfam" id="PF00909">
    <property type="entry name" value="Ammonium_transp"/>
    <property type="match status" value="1"/>
</dbReference>
<feature type="transmembrane region" description="Helical" evidence="8">
    <location>
        <begin position="63"/>
        <end position="81"/>
    </location>
</feature>
<feature type="transmembrane region" description="Helical" evidence="8">
    <location>
        <begin position="405"/>
        <end position="438"/>
    </location>
</feature>
<protein>
    <recommendedName>
        <fullName evidence="8">Ammonium transporter</fullName>
    </recommendedName>
</protein>
<sequence>VARNNLKPTLADMATASADDLAYVAASVDSFYLLVVGCFVFFMQSGFALLEAGSVRAKNTKNILLKNLLDACIGAFIWWAWGFGVAYNSGPNPNGFIGTANTSEDKGGYSFFSAWWTGEDEHPTGYNFALWWFQYGFAAAAATIVSGAVAERAQLGAYLIYTCIITGWIYPVVVHWVWATGGWLSTFTTVEDDVVLGGCIDFAGSGVVHMTGGVAAFWGALIMGPRKGRYDENKRVVPMPGHSTVLSVLGTFILWLGWYGFNPGSTLALTGSGYAQTMARVIVTTTLAAAAGGLTVVLLDKFLASHTWDVSMVCNGVLAGLVSITAGCSVITPWYSFTVGILGGFVYFGASKLMVHKLRVDDPLDAFAVHGCCGFWGVFATGLFGDPHYTRGYYAWTDYASSDYTGLFFGGGKVLGCAVVTLVSIISWVSFWAAIMFLALKFAGVLRVPAEIEDAGMDVSKHGGSAYNDMNTQLKQETK</sequence>
<dbReference type="InterPro" id="IPR024041">
    <property type="entry name" value="NH4_transpt_AmtB-like_dom"/>
</dbReference>
<reference evidence="10" key="1">
    <citation type="submission" date="2021-01" db="EMBL/GenBank/DDBJ databases">
        <authorList>
            <person name="Corre E."/>
            <person name="Pelletier E."/>
            <person name="Niang G."/>
            <person name="Scheremetjew M."/>
            <person name="Finn R."/>
            <person name="Kale V."/>
            <person name="Holt S."/>
            <person name="Cochrane G."/>
            <person name="Meng A."/>
            <person name="Brown T."/>
            <person name="Cohen L."/>
        </authorList>
    </citation>
    <scope>NUCLEOTIDE SEQUENCE</scope>
    <source>
        <strain evidence="10">CCMP645</strain>
    </source>
</reference>
<evidence type="ECO:0000256" key="7">
    <source>
        <dbReference type="ARBA" id="ARBA00023177"/>
    </source>
</evidence>
<gene>
    <name evidence="10" type="ORF">PCAR00345_LOCUS8819</name>
</gene>
<dbReference type="SUPFAM" id="SSF111352">
    <property type="entry name" value="Ammonium transporter"/>
    <property type="match status" value="1"/>
</dbReference>
<evidence type="ECO:0000256" key="6">
    <source>
        <dbReference type="ARBA" id="ARBA00023136"/>
    </source>
</evidence>
<feature type="transmembrane region" description="Helical" evidence="8">
    <location>
        <begin position="312"/>
        <end position="332"/>
    </location>
</feature>
<evidence type="ECO:0000256" key="3">
    <source>
        <dbReference type="ARBA" id="ARBA00022448"/>
    </source>
</evidence>
<feature type="transmembrane region" description="Helical" evidence="8">
    <location>
        <begin position="202"/>
        <end position="223"/>
    </location>
</feature>
<dbReference type="GO" id="GO:0005886">
    <property type="term" value="C:plasma membrane"/>
    <property type="evidence" value="ECO:0007669"/>
    <property type="project" value="UniProtKB-SubCell"/>
</dbReference>
<feature type="non-terminal residue" evidence="10">
    <location>
        <position position="1"/>
    </location>
</feature>
<evidence type="ECO:0000256" key="5">
    <source>
        <dbReference type="ARBA" id="ARBA00022989"/>
    </source>
</evidence>
<evidence type="ECO:0000259" key="9">
    <source>
        <dbReference type="Pfam" id="PF00909"/>
    </source>
</evidence>
<evidence type="ECO:0000313" key="10">
    <source>
        <dbReference type="EMBL" id="CAE0756225.1"/>
    </source>
</evidence>
<dbReference type="EMBL" id="HBIZ01014402">
    <property type="protein sequence ID" value="CAE0756225.1"/>
    <property type="molecule type" value="Transcribed_RNA"/>
</dbReference>
<dbReference type="PANTHER" id="PTHR11730:SF6">
    <property type="entry name" value="AMMONIUM TRANSPORTER"/>
    <property type="match status" value="1"/>
</dbReference>
<dbReference type="AlphaFoldDB" id="A0A7S4EW44"/>
<feature type="transmembrane region" description="Helical" evidence="8">
    <location>
        <begin position="338"/>
        <end position="355"/>
    </location>
</feature>
<dbReference type="NCBIfam" id="TIGR00836">
    <property type="entry name" value="amt"/>
    <property type="match status" value="1"/>
</dbReference>
<dbReference type="InterPro" id="IPR001905">
    <property type="entry name" value="Ammonium_transpt"/>
</dbReference>
<dbReference type="PANTHER" id="PTHR11730">
    <property type="entry name" value="AMMONIUM TRANSPORTER"/>
    <property type="match status" value="1"/>
</dbReference>
<dbReference type="InterPro" id="IPR018047">
    <property type="entry name" value="Ammonium_transpt_CS"/>
</dbReference>
<keyword evidence="7 8" id="KW-0924">Ammonia transport</keyword>
<accession>A0A7S4EW44</accession>
<proteinExistence type="inferred from homology"/>
<feature type="transmembrane region" description="Helical" evidence="8">
    <location>
        <begin position="129"/>
        <end position="150"/>
    </location>
</feature>
<organism evidence="10">
    <name type="scientific">Chrysotila carterae</name>
    <name type="common">Marine alga</name>
    <name type="synonym">Syracosphaera carterae</name>
    <dbReference type="NCBI Taxonomy" id="13221"/>
    <lineage>
        <taxon>Eukaryota</taxon>
        <taxon>Haptista</taxon>
        <taxon>Haptophyta</taxon>
        <taxon>Prymnesiophyceae</taxon>
        <taxon>Isochrysidales</taxon>
        <taxon>Isochrysidaceae</taxon>
        <taxon>Chrysotila</taxon>
    </lineage>
</organism>
<dbReference type="Gene3D" id="1.10.3430.10">
    <property type="entry name" value="Ammonium transporter AmtB like domains"/>
    <property type="match status" value="1"/>
</dbReference>
<feature type="transmembrane region" description="Helical" evidence="8">
    <location>
        <begin position="31"/>
        <end position="51"/>
    </location>
</feature>
<keyword evidence="3 8" id="KW-0813">Transport</keyword>
<dbReference type="PROSITE" id="PS01219">
    <property type="entry name" value="AMMONIUM_TRANSP"/>
    <property type="match status" value="1"/>
</dbReference>
<dbReference type="GO" id="GO:0008519">
    <property type="term" value="F:ammonium channel activity"/>
    <property type="evidence" value="ECO:0007669"/>
    <property type="project" value="InterPro"/>
</dbReference>
<keyword evidence="5 8" id="KW-1133">Transmembrane helix</keyword>
<comment type="subcellular location">
    <subcellularLocation>
        <location evidence="8">Cell membrane</location>
        <topology evidence="8">Multi-pass membrane protein</topology>
    </subcellularLocation>
    <subcellularLocation>
        <location evidence="1">Membrane</location>
        <topology evidence="1">Multi-pass membrane protein</topology>
    </subcellularLocation>
</comment>
<evidence type="ECO:0000256" key="1">
    <source>
        <dbReference type="ARBA" id="ARBA00004141"/>
    </source>
</evidence>